<name>A0AAP0IJ36_9MAGN</name>
<dbReference type="AlphaFoldDB" id="A0AAP0IJ36"/>
<keyword evidence="3" id="KW-1185">Reference proteome</keyword>
<reference evidence="2 3" key="1">
    <citation type="submission" date="2024-01" db="EMBL/GenBank/DDBJ databases">
        <title>Genome assemblies of Stephania.</title>
        <authorList>
            <person name="Yang L."/>
        </authorList>
    </citation>
    <scope>NUCLEOTIDE SEQUENCE [LARGE SCALE GENOMIC DNA]</scope>
    <source>
        <strain evidence="2">QJT</strain>
        <tissue evidence="2">Leaf</tissue>
    </source>
</reference>
<protein>
    <submittedName>
        <fullName evidence="2">Uncharacterized protein</fullName>
    </submittedName>
</protein>
<comment type="caution">
    <text evidence="2">The sequence shown here is derived from an EMBL/GenBank/DDBJ whole genome shotgun (WGS) entry which is preliminary data.</text>
</comment>
<dbReference type="EMBL" id="JBBNAE010000006">
    <property type="protein sequence ID" value="KAK9116481.1"/>
    <property type="molecule type" value="Genomic_DNA"/>
</dbReference>
<evidence type="ECO:0000256" key="1">
    <source>
        <dbReference type="SAM" id="MobiDB-lite"/>
    </source>
</evidence>
<sequence length="54" mass="6001">MLGSIAIVWHNVERTMAEDGPSMRAGRTLNHQPQEGTPNHLLFKDISANTSNKK</sequence>
<feature type="region of interest" description="Disordered" evidence="1">
    <location>
        <begin position="20"/>
        <end position="54"/>
    </location>
</feature>
<accession>A0AAP0IJ36</accession>
<evidence type="ECO:0000313" key="3">
    <source>
        <dbReference type="Proteomes" id="UP001417504"/>
    </source>
</evidence>
<evidence type="ECO:0000313" key="2">
    <source>
        <dbReference type="EMBL" id="KAK9116481.1"/>
    </source>
</evidence>
<gene>
    <name evidence="2" type="ORF">Sjap_015428</name>
</gene>
<proteinExistence type="predicted"/>
<organism evidence="2 3">
    <name type="scientific">Stephania japonica</name>
    <dbReference type="NCBI Taxonomy" id="461633"/>
    <lineage>
        <taxon>Eukaryota</taxon>
        <taxon>Viridiplantae</taxon>
        <taxon>Streptophyta</taxon>
        <taxon>Embryophyta</taxon>
        <taxon>Tracheophyta</taxon>
        <taxon>Spermatophyta</taxon>
        <taxon>Magnoliopsida</taxon>
        <taxon>Ranunculales</taxon>
        <taxon>Menispermaceae</taxon>
        <taxon>Menispermoideae</taxon>
        <taxon>Cissampelideae</taxon>
        <taxon>Stephania</taxon>
    </lineage>
</organism>
<dbReference type="Proteomes" id="UP001417504">
    <property type="component" value="Unassembled WGS sequence"/>
</dbReference>